<proteinExistence type="predicted"/>
<gene>
    <name evidence="1" type="ORF">SAMN00790413_00715</name>
</gene>
<evidence type="ECO:0000313" key="1">
    <source>
        <dbReference type="EMBL" id="SMB90295.1"/>
    </source>
</evidence>
<organism evidence="1 2">
    <name type="scientific">Deinococcus hopiensis KR-140</name>
    <dbReference type="NCBI Taxonomy" id="695939"/>
    <lineage>
        <taxon>Bacteria</taxon>
        <taxon>Thermotogati</taxon>
        <taxon>Deinococcota</taxon>
        <taxon>Deinococci</taxon>
        <taxon>Deinococcales</taxon>
        <taxon>Deinococcaceae</taxon>
        <taxon>Deinococcus</taxon>
    </lineage>
</organism>
<name>A0A1W1VAE8_9DEIO</name>
<keyword evidence="2" id="KW-1185">Reference proteome</keyword>
<accession>A0A1W1VAE8</accession>
<dbReference type="AlphaFoldDB" id="A0A1W1VAE8"/>
<sequence length="38" mass="4145">MTRLSWTGLALTSAAFCGFFVAKGDSKLFNRTNNTDSD</sequence>
<reference evidence="1 2" key="1">
    <citation type="submission" date="2017-04" db="EMBL/GenBank/DDBJ databases">
        <authorList>
            <person name="Afonso C.L."/>
            <person name="Miller P.J."/>
            <person name="Scott M.A."/>
            <person name="Spackman E."/>
            <person name="Goraichik I."/>
            <person name="Dimitrov K.M."/>
            <person name="Suarez D.L."/>
            <person name="Swayne D.E."/>
        </authorList>
    </citation>
    <scope>NUCLEOTIDE SEQUENCE [LARGE SCALE GENOMIC DNA]</scope>
    <source>
        <strain evidence="1 2">KR-140</strain>
    </source>
</reference>
<evidence type="ECO:0000313" key="2">
    <source>
        <dbReference type="Proteomes" id="UP000192582"/>
    </source>
</evidence>
<dbReference type="EMBL" id="FWWU01000009">
    <property type="protein sequence ID" value="SMB90295.1"/>
    <property type="molecule type" value="Genomic_DNA"/>
</dbReference>
<protein>
    <submittedName>
        <fullName evidence="1">Uncharacterized protein</fullName>
    </submittedName>
</protein>
<dbReference type="Proteomes" id="UP000192582">
    <property type="component" value="Unassembled WGS sequence"/>
</dbReference>